<dbReference type="Proteomes" id="UP000037392">
    <property type="component" value="Unassembled WGS sequence"/>
</dbReference>
<comment type="similarity">
    <text evidence="4 12 13">Belongs to the HisA/HisF family.</text>
</comment>
<evidence type="ECO:0000256" key="3">
    <source>
        <dbReference type="ARBA" id="ARBA00005133"/>
    </source>
</evidence>
<dbReference type="SUPFAM" id="SSF51366">
    <property type="entry name" value="Ribulose-phoshate binding barrel"/>
    <property type="match status" value="1"/>
</dbReference>
<dbReference type="InterPro" id="IPR011060">
    <property type="entry name" value="RibuloseP-bd_barrel"/>
</dbReference>
<proteinExistence type="inferred from homology"/>
<comment type="subcellular location">
    <subcellularLocation>
        <location evidence="2 12 14">Cytoplasm</location>
    </subcellularLocation>
</comment>
<evidence type="ECO:0000256" key="5">
    <source>
        <dbReference type="ARBA" id="ARBA00012550"/>
    </source>
</evidence>
<keyword evidence="8 12" id="KW-0028">Amino-acid biosynthesis</keyword>
<dbReference type="Pfam" id="PF00977">
    <property type="entry name" value="His_biosynth"/>
    <property type="match status" value="1"/>
</dbReference>
<sequence length="239" mass="26041">MQLYPAIDMKDGQCVRLRQGGFKDITVYSDAPWKVAAWWQAQGGTFLHLVDLDGALAGHSVNAKAIQKIVDSVTIPIEIGGGIRSEEAVRSMLDLGVRRVIIGTKAATHPEFLKDMVEKFGEDAIVAGVDARDGMVAVEGWEKVSAVTARDLCIKMKEFGVRHIVYTDISRDGMLSGPNVEATRQLTEDTGLDIIASGGVSCMKDLQDLHEAGIRGAIIGKALYENRIDLKEAVRLYEN</sequence>
<comment type="catalytic activity">
    <reaction evidence="1 12 14">
        <text>1-(5-phospho-beta-D-ribosyl)-5-[(5-phospho-beta-D-ribosylamino)methylideneamino]imidazole-4-carboxamide = 5-[(5-phospho-1-deoxy-D-ribulos-1-ylimino)methylamino]-1-(5-phospho-beta-D-ribosyl)imidazole-4-carboxamide</text>
        <dbReference type="Rhea" id="RHEA:15469"/>
        <dbReference type="ChEBI" id="CHEBI:58435"/>
        <dbReference type="ChEBI" id="CHEBI:58525"/>
        <dbReference type="EC" id="5.3.1.16"/>
    </reaction>
</comment>
<dbReference type="InterPro" id="IPR023016">
    <property type="entry name" value="HisA/PriA"/>
</dbReference>
<accession>A0A0J9EN91</accession>
<dbReference type="GeneID" id="93162740"/>
<dbReference type="InterPro" id="IPR006062">
    <property type="entry name" value="His_biosynth"/>
</dbReference>
<dbReference type="Gene3D" id="3.20.20.70">
    <property type="entry name" value="Aldolase class I"/>
    <property type="match status" value="1"/>
</dbReference>
<organism evidence="15 16">
    <name type="scientific">[Clostridium] citroniae WAL-19142</name>
    <dbReference type="NCBI Taxonomy" id="742734"/>
    <lineage>
        <taxon>Bacteria</taxon>
        <taxon>Bacillati</taxon>
        <taxon>Bacillota</taxon>
        <taxon>Clostridia</taxon>
        <taxon>Lachnospirales</taxon>
        <taxon>Lachnospiraceae</taxon>
        <taxon>Enterocloster</taxon>
    </lineage>
</organism>
<dbReference type="CDD" id="cd04732">
    <property type="entry name" value="HisA"/>
    <property type="match status" value="1"/>
</dbReference>
<dbReference type="EC" id="5.3.1.16" evidence="5 12"/>
<dbReference type="PATRIC" id="fig|742734.4.peg.4116"/>
<evidence type="ECO:0000256" key="2">
    <source>
        <dbReference type="ARBA" id="ARBA00004496"/>
    </source>
</evidence>
<dbReference type="UniPathway" id="UPA00031">
    <property type="reaction ID" value="UER00009"/>
</dbReference>
<evidence type="ECO:0000256" key="6">
    <source>
        <dbReference type="ARBA" id="ARBA00018464"/>
    </source>
</evidence>
<keyword evidence="9 12" id="KW-0368">Histidine biosynthesis</keyword>
<evidence type="ECO:0000313" key="16">
    <source>
        <dbReference type="Proteomes" id="UP000037392"/>
    </source>
</evidence>
<evidence type="ECO:0000313" key="15">
    <source>
        <dbReference type="EMBL" id="KMW17185.1"/>
    </source>
</evidence>
<dbReference type="GO" id="GO:0000105">
    <property type="term" value="P:L-histidine biosynthetic process"/>
    <property type="evidence" value="ECO:0007669"/>
    <property type="project" value="UniProtKB-UniRule"/>
</dbReference>
<dbReference type="InterPro" id="IPR044524">
    <property type="entry name" value="Isoase_HisA-like"/>
</dbReference>
<dbReference type="PANTHER" id="PTHR43090:SF2">
    <property type="entry name" value="1-(5-PHOSPHORIBOSYL)-5-[(5-PHOSPHORIBOSYLAMINO)METHYLIDENEAMINO] IMIDAZOLE-4-CARBOXAMIDE ISOMERASE"/>
    <property type="match status" value="1"/>
</dbReference>
<evidence type="ECO:0000256" key="1">
    <source>
        <dbReference type="ARBA" id="ARBA00000901"/>
    </source>
</evidence>
<dbReference type="PANTHER" id="PTHR43090">
    <property type="entry name" value="1-(5-PHOSPHORIBOSYL)-5-[(5-PHOSPHORIBOSYLAMINO)METHYLIDENEAMINO] IMIDAZOLE-4-CARBOXAMIDE ISOMERASE"/>
    <property type="match status" value="1"/>
</dbReference>
<dbReference type="GO" id="GO:0005737">
    <property type="term" value="C:cytoplasm"/>
    <property type="evidence" value="ECO:0007669"/>
    <property type="project" value="UniProtKB-SubCell"/>
</dbReference>
<evidence type="ECO:0000256" key="12">
    <source>
        <dbReference type="HAMAP-Rule" id="MF_01014"/>
    </source>
</evidence>
<dbReference type="AlphaFoldDB" id="A0A0J9EN91"/>
<dbReference type="NCBIfam" id="NF010112">
    <property type="entry name" value="PRK13585.1"/>
    <property type="match status" value="1"/>
</dbReference>
<keyword evidence="7 12" id="KW-0963">Cytoplasm</keyword>
<evidence type="ECO:0000256" key="13">
    <source>
        <dbReference type="RuleBase" id="RU003657"/>
    </source>
</evidence>
<dbReference type="OrthoDB" id="9807749at2"/>
<evidence type="ECO:0000256" key="9">
    <source>
        <dbReference type="ARBA" id="ARBA00023102"/>
    </source>
</evidence>
<evidence type="ECO:0000256" key="8">
    <source>
        <dbReference type="ARBA" id="ARBA00022605"/>
    </source>
</evidence>
<evidence type="ECO:0000256" key="4">
    <source>
        <dbReference type="ARBA" id="ARBA00009667"/>
    </source>
</evidence>
<reference evidence="15 16" key="1">
    <citation type="submission" date="2011-04" db="EMBL/GenBank/DDBJ databases">
        <title>The Genome Sequence of Clostridium citroniae WAL-19142.</title>
        <authorList>
            <consortium name="The Broad Institute Genome Sequencing Platform"/>
            <person name="Earl A."/>
            <person name="Ward D."/>
            <person name="Feldgarden M."/>
            <person name="Gevers D."/>
            <person name="Warren Y.A."/>
            <person name="Tyrrell K.L."/>
            <person name="Citron D.M."/>
            <person name="Goldstein E.J."/>
            <person name="Daigneault M."/>
            <person name="Allen-Vercoe E."/>
            <person name="Young S.K."/>
            <person name="Zeng Q."/>
            <person name="Gargeya S."/>
            <person name="Fitzgerald M."/>
            <person name="Haas B."/>
            <person name="Abouelleil A."/>
            <person name="Alvarado L."/>
            <person name="Arachchi H.M."/>
            <person name="Berlin A."/>
            <person name="Brown A."/>
            <person name="Chapman S.B."/>
            <person name="Chen Z."/>
            <person name="Dunbar C."/>
            <person name="Freedman E."/>
            <person name="Gearin G."/>
            <person name="Gellesch M."/>
            <person name="Goldberg J."/>
            <person name="Griggs A."/>
            <person name="Gujja S."/>
            <person name="Heilman E.R."/>
            <person name="Heiman D."/>
            <person name="Howarth C."/>
            <person name="Larson L."/>
            <person name="Lui A."/>
            <person name="MacDonald P.J."/>
            <person name="Mehta T."/>
            <person name="Montmayeur A."/>
            <person name="Murphy C."/>
            <person name="Neiman D."/>
            <person name="Pearson M."/>
            <person name="Priest M."/>
            <person name="Roberts A."/>
            <person name="Saif S."/>
            <person name="Shea T."/>
            <person name="Shenoy N."/>
            <person name="Sisk P."/>
            <person name="Stolte C."/>
            <person name="Sykes S."/>
            <person name="White J."/>
            <person name="Yandava C."/>
            <person name="Wortman J."/>
            <person name="Nusbaum C."/>
            <person name="Birren B."/>
        </authorList>
    </citation>
    <scope>NUCLEOTIDE SEQUENCE [LARGE SCALE GENOMIC DNA]</scope>
    <source>
        <strain evidence="15 16">WAL-19142</strain>
    </source>
</reference>
<dbReference type="InterPro" id="IPR013785">
    <property type="entry name" value="Aldolase_TIM"/>
</dbReference>
<evidence type="ECO:0000256" key="14">
    <source>
        <dbReference type="RuleBase" id="RU003658"/>
    </source>
</evidence>
<gene>
    <name evidence="12" type="primary">hisA</name>
    <name evidence="15" type="ORF">HMPREF9470_03838</name>
</gene>
<feature type="active site" description="Proton acceptor" evidence="12">
    <location>
        <position position="8"/>
    </location>
</feature>
<evidence type="ECO:0000256" key="7">
    <source>
        <dbReference type="ARBA" id="ARBA00022490"/>
    </source>
</evidence>
<dbReference type="NCBIfam" id="TIGR00007">
    <property type="entry name" value="1-(5-phosphoribosyl)-5-[(5-phosphoribosylamino)methylideneamino]imidazole-4-carboxamide isomerase"/>
    <property type="match status" value="1"/>
</dbReference>
<dbReference type="EMBL" id="ADLK01000028">
    <property type="protein sequence ID" value="KMW17185.1"/>
    <property type="molecule type" value="Genomic_DNA"/>
</dbReference>
<dbReference type="HAMAP" id="MF_01014">
    <property type="entry name" value="HisA"/>
    <property type="match status" value="1"/>
</dbReference>
<dbReference type="RefSeq" id="WP_007864434.1">
    <property type="nucleotide sequence ID" value="NZ_KQ235880.1"/>
</dbReference>
<comment type="caution">
    <text evidence="15">The sequence shown here is derived from an EMBL/GenBank/DDBJ whole genome shotgun (WGS) entry which is preliminary data.</text>
</comment>
<dbReference type="FunFam" id="3.20.20.70:FF:000009">
    <property type="entry name" value="1-(5-phosphoribosyl)-5-[(5-phosphoribosylamino)methylideneamino] imidazole-4-carboxamide isomerase"/>
    <property type="match status" value="1"/>
</dbReference>
<name>A0A0J9EN91_9FIRM</name>
<feature type="active site" description="Proton donor" evidence="12">
    <location>
        <position position="130"/>
    </location>
</feature>
<evidence type="ECO:0000256" key="10">
    <source>
        <dbReference type="ARBA" id="ARBA00023235"/>
    </source>
</evidence>
<comment type="pathway">
    <text evidence="3 12 14">Amino-acid biosynthesis; L-histidine biosynthesis; L-histidine from 5-phospho-alpha-D-ribose 1-diphosphate: step 4/9.</text>
</comment>
<dbReference type="GO" id="GO:0000162">
    <property type="term" value="P:L-tryptophan biosynthetic process"/>
    <property type="evidence" value="ECO:0007669"/>
    <property type="project" value="TreeGrafter"/>
</dbReference>
<dbReference type="InterPro" id="IPR006063">
    <property type="entry name" value="HisA_bact_arch"/>
</dbReference>
<dbReference type="GO" id="GO:0003949">
    <property type="term" value="F:1-(5-phosphoribosyl)-5-[(5-phosphoribosylamino)methylideneamino]imidazole-4-carboxamide isomerase activity"/>
    <property type="evidence" value="ECO:0007669"/>
    <property type="project" value="UniProtKB-UniRule"/>
</dbReference>
<protein>
    <recommendedName>
        <fullName evidence="6 12">1-(5-phosphoribosyl)-5-[(5-phosphoribosylamino)methylideneamino] imidazole-4-carboxamide isomerase</fullName>
        <ecNumber evidence="5 12">5.3.1.16</ecNumber>
    </recommendedName>
    <alternativeName>
        <fullName evidence="11 12">Phosphoribosylformimino-5-aminoimidazole carboxamide ribotide isomerase</fullName>
    </alternativeName>
</protein>
<keyword evidence="10 12" id="KW-0413">Isomerase</keyword>
<evidence type="ECO:0000256" key="11">
    <source>
        <dbReference type="ARBA" id="ARBA00030547"/>
    </source>
</evidence>